<keyword evidence="1" id="KW-0812">Transmembrane</keyword>
<dbReference type="InterPro" id="IPR027981">
    <property type="entry name" value="DUF4446"/>
</dbReference>
<evidence type="ECO:0008006" key="4">
    <source>
        <dbReference type="Google" id="ProtNLM"/>
    </source>
</evidence>
<dbReference type="AlphaFoldDB" id="A0A1G2QLK7"/>
<dbReference type="STRING" id="1802440.A2569_02480"/>
<evidence type="ECO:0000313" key="3">
    <source>
        <dbReference type="Proteomes" id="UP000177090"/>
    </source>
</evidence>
<keyword evidence="1" id="KW-1133">Transmembrane helix</keyword>
<organism evidence="2 3">
    <name type="scientific">Candidatus Vogelbacteria bacterium RIFOXYD1_FULL_51_18</name>
    <dbReference type="NCBI Taxonomy" id="1802440"/>
    <lineage>
        <taxon>Bacteria</taxon>
        <taxon>Candidatus Vogeliibacteriota</taxon>
    </lineage>
</organism>
<dbReference type="Proteomes" id="UP000177090">
    <property type="component" value="Unassembled WGS sequence"/>
</dbReference>
<feature type="transmembrane region" description="Helical" evidence="1">
    <location>
        <begin position="6"/>
        <end position="26"/>
    </location>
</feature>
<gene>
    <name evidence="2" type="ORF">A2569_02480</name>
</gene>
<reference evidence="2 3" key="1">
    <citation type="journal article" date="2016" name="Nat. Commun.">
        <title>Thousands of microbial genomes shed light on interconnected biogeochemical processes in an aquifer system.</title>
        <authorList>
            <person name="Anantharaman K."/>
            <person name="Brown C.T."/>
            <person name="Hug L.A."/>
            <person name="Sharon I."/>
            <person name="Castelle C.J."/>
            <person name="Probst A.J."/>
            <person name="Thomas B.C."/>
            <person name="Singh A."/>
            <person name="Wilkins M.J."/>
            <person name="Karaoz U."/>
            <person name="Brodie E.L."/>
            <person name="Williams K.H."/>
            <person name="Hubbard S.S."/>
            <person name="Banfield J.F."/>
        </authorList>
    </citation>
    <scope>NUCLEOTIDE SEQUENCE [LARGE SCALE GENOMIC DNA]</scope>
</reference>
<comment type="caution">
    <text evidence="2">The sequence shown here is derived from an EMBL/GenBank/DDBJ whole genome shotgun (WGS) entry which is preliminary data.</text>
</comment>
<protein>
    <recommendedName>
        <fullName evidence="4">DUF4446 domain-containing protein</fullName>
    </recommendedName>
</protein>
<dbReference type="Pfam" id="PF14584">
    <property type="entry name" value="DUF4446"/>
    <property type="match status" value="1"/>
</dbReference>
<evidence type="ECO:0000256" key="1">
    <source>
        <dbReference type="SAM" id="Phobius"/>
    </source>
</evidence>
<name>A0A1G2QLK7_9BACT</name>
<sequence>MDQSTIIYALIGIIAVLSGWVVWLEIRLGKLFRGKHAHSLEHVLIDMSKFMDELDATHKKIEARMEEMNTRVRRSVQGVETVRFNPFSDAGGNQSFATALLNEHGDGVVISSLYSRDSVSVYSKPVKTYESEFQLTREEREAITRAKV</sequence>
<dbReference type="EMBL" id="MHTL01000008">
    <property type="protein sequence ID" value="OHA60801.1"/>
    <property type="molecule type" value="Genomic_DNA"/>
</dbReference>
<keyword evidence="1" id="KW-0472">Membrane</keyword>
<proteinExistence type="predicted"/>
<accession>A0A1G2QLK7</accession>
<evidence type="ECO:0000313" key="2">
    <source>
        <dbReference type="EMBL" id="OHA60801.1"/>
    </source>
</evidence>